<dbReference type="InterPro" id="IPR011123">
    <property type="entry name" value="Y_Y_Y"/>
</dbReference>
<dbReference type="InterPro" id="IPR035919">
    <property type="entry name" value="EAL_sf"/>
</dbReference>
<dbReference type="InterPro" id="IPR001633">
    <property type="entry name" value="EAL_dom"/>
</dbReference>
<evidence type="ECO:0000256" key="1">
    <source>
        <dbReference type="SAM" id="SignalP"/>
    </source>
</evidence>
<dbReference type="SMART" id="SM00086">
    <property type="entry name" value="PAC"/>
    <property type="match status" value="2"/>
</dbReference>
<proteinExistence type="predicted"/>
<dbReference type="Proteomes" id="UP000287410">
    <property type="component" value="Unassembled WGS sequence"/>
</dbReference>
<dbReference type="EMBL" id="PIPN01000003">
    <property type="protein sequence ID" value="RUO29789.1"/>
    <property type="molecule type" value="Genomic_DNA"/>
</dbReference>
<comment type="caution">
    <text evidence="4">The sequence shown here is derived from an EMBL/GenBank/DDBJ whole genome shotgun (WGS) entry which is preliminary data.</text>
</comment>
<dbReference type="InterPro" id="IPR013655">
    <property type="entry name" value="PAS_fold_3"/>
</dbReference>
<dbReference type="NCBIfam" id="TIGR00254">
    <property type="entry name" value="GGDEF"/>
    <property type="match status" value="1"/>
</dbReference>
<evidence type="ECO:0008006" key="6">
    <source>
        <dbReference type="Google" id="ProtNLM"/>
    </source>
</evidence>
<dbReference type="CDD" id="cd01948">
    <property type="entry name" value="EAL"/>
    <property type="match status" value="1"/>
</dbReference>
<dbReference type="SUPFAM" id="SSF141868">
    <property type="entry name" value="EAL domain-like"/>
    <property type="match status" value="1"/>
</dbReference>
<dbReference type="Pfam" id="PF00563">
    <property type="entry name" value="EAL"/>
    <property type="match status" value="1"/>
</dbReference>
<dbReference type="Pfam" id="PF13426">
    <property type="entry name" value="PAS_9"/>
    <property type="match status" value="1"/>
</dbReference>
<dbReference type="PROSITE" id="PS50883">
    <property type="entry name" value="EAL"/>
    <property type="match status" value="1"/>
</dbReference>
<dbReference type="PROSITE" id="PS50887">
    <property type="entry name" value="GGDEF"/>
    <property type="match status" value="1"/>
</dbReference>
<dbReference type="Gene3D" id="3.30.70.270">
    <property type="match status" value="1"/>
</dbReference>
<protein>
    <recommendedName>
        <fullName evidence="6">Diguanylate cyclase</fullName>
    </recommendedName>
</protein>
<name>A0ABY0BYS1_9GAMM</name>
<evidence type="ECO:0000259" key="2">
    <source>
        <dbReference type="PROSITE" id="PS50883"/>
    </source>
</evidence>
<dbReference type="NCBIfam" id="TIGR00229">
    <property type="entry name" value="sensory_box"/>
    <property type="match status" value="1"/>
</dbReference>
<dbReference type="CDD" id="cd00130">
    <property type="entry name" value="PAS"/>
    <property type="match status" value="1"/>
</dbReference>
<dbReference type="Gene3D" id="2.60.40.10">
    <property type="entry name" value="Immunoglobulins"/>
    <property type="match status" value="1"/>
</dbReference>
<evidence type="ECO:0000313" key="4">
    <source>
        <dbReference type="EMBL" id="RUO29789.1"/>
    </source>
</evidence>
<sequence length="1507" mass="173082">MKGLVCWLALCLSLFLVTTTETTANDTIRIEHYSVHHGLSQNSVTGVLLDHDGFLWVATENGLNRFDGYRFQSVNGPDNLFQTNYISMIAQTDDKTIWVAIPTQGVFSLSPGDREFKKRMDAEMSDDWWFAEVTDIFVHRDRYYLVTETSLRQLHPDEMDSSLLFEVAQNSEDYYDLLRHALAIDEFVFLATSSGLQVYHTETGQHQAVDYLPNMHDAHADEINTKYLYQFDDELYVATVQGLYSLDLTQVLSALRTNSPMPTATVRDPVQNVWQMIDHDGQLLLATQNGLYTYTPDDPQASLLLRFEDTERAIFDNSIHHLTLDGQGNLWLGTAFNGLFHWRPSTRQFHIMAQGIGPYPDLSSNQVWTLAEDLDQRLWVGTQNGLNQLNPDGSHEVHFYTQHDSAYIHEGTVYDIFPDPQNANHIWLYHAEYMYLFNVEDGSLTPLHELVDNQADADLLEDYFWGYNLIGDRLWFANAEGLYVFDTKEYRLQRYTDFDHLQFDLMNVHTILGSPRDNPDALFLGLASELWLFDMQDNSLRRLYRHEPYQLYSLIYPESFVYDDQGRIWFTMLRHGLLALDAETLKPEVNLGINDGLPASSLYQGHLDQYGYLWFSSMQGIIRFHPQTLHHERFSYMDGASSNEFNANASVRLNDGRIAYGSMRGLTLFNPSDLKPAQRTLNTRISGVNFITSGERLNSPLADLNGSHIDLNYNTPGIRIDVSTNSFERPHMVFYSYSLEGPEPVYIARTQEASISFPRLPPGHHTLTVRAIDPRNGNYAETATLTIQVAYHPLLSPTAWVSYILIVSLALASFLKYRYQQHQRIIESKARAERSEERLQLAIGATNSGIWDWHYEGDRLFETRMQLELGYSDDEPDMTMAIHQSRIHRRDLDDYLQSWQQLQRGQRNDFSCTYRLRHADGRWLWYRDVGQVTRRNRDGTVERVTGAFQNITHERSNEEKALLFGKAIEQTKDWVLLLDGDQMPLTANRAFCDALGIEHDKINDFNFMNLSAERLHYYRDIIKQLRPGQQWRNEDVIRLVDNDEVPVIINISAVADDSIGSRAYVIVFTDIRAQKEAEHQLRRLANYDALTGLPNRALLNQRIDETLALEEKKQVALMFMDLDRFKQINDSLGHSIGDKLLCVIAERVQHCLRSVDTVARLGGDEFIILLHANSLRAVEETAQRVLHTVNEPLVIDKHHIRVSPSIGVALHPQHGQTREELLKHADVAMYHAKDAGRNCYRLFKDEMDTRVRAQLNLEVELKHAVSQQLLTNSYQPIVNAARNQCVGVELLMRWQHENNNISPDVFIPVAEELGVIVTMTNVALRQACLDLKELRALQPDLYLSVNLSVRHLEQDDLIEQLQNLLQDFDLPPSALRLELTEGVLIEETLRASQIMNRLRDLGIQLMLDDFGTGYSSLRYLKEFPLNVIKIDRTFTTDIGCDRSDEAIIESILAMASNLDKVCIAEGVESEAQRSWLLARGCYLMQGYLFGGPMPIEHALKWFSESSR</sequence>
<evidence type="ECO:0000313" key="5">
    <source>
        <dbReference type="Proteomes" id="UP000287410"/>
    </source>
</evidence>
<dbReference type="Pfam" id="PF08447">
    <property type="entry name" value="PAS_3"/>
    <property type="match status" value="1"/>
</dbReference>
<dbReference type="Gene3D" id="3.30.450.20">
    <property type="entry name" value="PAS domain"/>
    <property type="match status" value="2"/>
</dbReference>
<organism evidence="4 5">
    <name type="scientific">Aliidiomarina sedimenti</name>
    <dbReference type="NCBI Taxonomy" id="1933879"/>
    <lineage>
        <taxon>Bacteria</taxon>
        <taxon>Pseudomonadati</taxon>
        <taxon>Pseudomonadota</taxon>
        <taxon>Gammaproteobacteria</taxon>
        <taxon>Alteromonadales</taxon>
        <taxon>Idiomarinaceae</taxon>
        <taxon>Aliidiomarina</taxon>
    </lineage>
</organism>
<feature type="chain" id="PRO_5046563660" description="Diguanylate cyclase" evidence="1">
    <location>
        <begin position="25"/>
        <end position="1507"/>
    </location>
</feature>
<keyword evidence="5" id="KW-1185">Reference proteome</keyword>
<reference evidence="4 5" key="1">
    <citation type="journal article" date="2018" name="Front. Microbiol.">
        <title>Genome-Based Analysis Reveals the Taxonomy and Diversity of the Family Idiomarinaceae.</title>
        <authorList>
            <person name="Liu Y."/>
            <person name="Lai Q."/>
            <person name="Shao Z."/>
        </authorList>
    </citation>
    <scope>NUCLEOTIDE SEQUENCE [LARGE SCALE GENOMIC DNA]</scope>
    <source>
        <strain evidence="4 5">GBSy1</strain>
    </source>
</reference>
<dbReference type="SMART" id="SM00052">
    <property type="entry name" value="EAL"/>
    <property type="match status" value="1"/>
</dbReference>
<dbReference type="Pfam" id="PF07495">
    <property type="entry name" value="Y_Y_Y"/>
    <property type="match status" value="1"/>
</dbReference>
<dbReference type="SMART" id="SM00267">
    <property type="entry name" value="GGDEF"/>
    <property type="match status" value="1"/>
</dbReference>
<dbReference type="PANTHER" id="PTHR44757:SF2">
    <property type="entry name" value="BIOFILM ARCHITECTURE MAINTENANCE PROTEIN MBAA"/>
    <property type="match status" value="1"/>
</dbReference>
<dbReference type="InterPro" id="IPR011110">
    <property type="entry name" value="Reg_prop"/>
</dbReference>
<evidence type="ECO:0000259" key="3">
    <source>
        <dbReference type="PROSITE" id="PS50887"/>
    </source>
</evidence>
<dbReference type="InterPro" id="IPR001610">
    <property type="entry name" value="PAC"/>
</dbReference>
<dbReference type="InterPro" id="IPR013783">
    <property type="entry name" value="Ig-like_fold"/>
</dbReference>
<dbReference type="InterPro" id="IPR052155">
    <property type="entry name" value="Biofilm_reg_signaling"/>
</dbReference>
<dbReference type="Gene3D" id="2.130.10.10">
    <property type="entry name" value="YVTN repeat-like/Quinoprotein amine dehydrogenase"/>
    <property type="match status" value="2"/>
</dbReference>
<dbReference type="Gene3D" id="3.20.20.450">
    <property type="entry name" value="EAL domain"/>
    <property type="match status" value="1"/>
</dbReference>
<dbReference type="InterPro" id="IPR029787">
    <property type="entry name" value="Nucleotide_cyclase"/>
</dbReference>
<dbReference type="InterPro" id="IPR000160">
    <property type="entry name" value="GGDEF_dom"/>
</dbReference>
<dbReference type="InterPro" id="IPR043128">
    <property type="entry name" value="Rev_trsase/Diguanyl_cyclase"/>
</dbReference>
<dbReference type="CDD" id="cd01949">
    <property type="entry name" value="GGDEF"/>
    <property type="match status" value="1"/>
</dbReference>
<dbReference type="InterPro" id="IPR000014">
    <property type="entry name" value="PAS"/>
</dbReference>
<dbReference type="InterPro" id="IPR035965">
    <property type="entry name" value="PAS-like_dom_sf"/>
</dbReference>
<dbReference type="SUPFAM" id="SSF63829">
    <property type="entry name" value="Calcium-dependent phosphotriesterase"/>
    <property type="match status" value="3"/>
</dbReference>
<dbReference type="Pfam" id="PF07494">
    <property type="entry name" value="Reg_prop"/>
    <property type="match status" value="2"/>
</dbReference>
<keyword evidence="1" id="KW-0732">Signal</keyword>
<feature type="signal peptide" evidence="1">
    <location>
        <begin position="1"/>
        <end position="24"/>
    </location>
</feature>
<dbReference type="SUPFAM" id="SSF55073">
    <property type="entry name" value="Nucleotide cyclase"/>
    <property type="match status" value="1"/>
</dbReference>
<feature type="domain" description="GGDEF" evidence="3">
    <location>
        <begin position="1113"/>
        <end position="1245"/>
    </location>
</feature>
<gene>
    <name evidence="4" type="ORF">CWE12_07400</name>
</gene>
<dbReference type="RefSeq" id="WP_126789062.1">
    <property type="nucleotide sequence ID" value="NZ_PIPN01000003.1"/>
</dbReference>
<dbReference type="SUPFAM" id="SSF55785">
    <property type="entry name" value="PYP-like sensor domain (PAS domain)"/>
    <property type="match status" value="2"/>
</dbReference>
<feature type="domain" description="EAL" evidence="2">
    <location>
        <begin position="1254"/>
        <end position="1506"/>
    </location>
</feature>
<dbReference type="PANTHER" id="PTHR44757">
    <property type="entry name" value="DIGUANYLATE CYCLASE DGCP"/>
    <property type="match status" value="1"/>
</dbReference>
<accession>A0ABY0BYS1</accession>
<dbReference type="Pfam" id="PF00990">
    <property type="entry name" value="GGDEF"/>
    <property type="match status" value="1"/>
</dbReference>
<dbReference type="InterPro" id="IPR015943">
    <property type="entry name" value="WD40/YVTN_repeat-like_dom_sf"/>
</dbReference>